<dbReference type="Proteomes" id="UP000005291">
    <property type="component" value="Unassembled WGS sequence"/>
</dbReference>
<sequence>MGESKRRKMLDPNYGKVSKAKLDLEIPSVYLIPSLWSDQSVRLASLEYVKESIACRKYERENFQECLIKRLEDDGYEIEYISS</sequence>
<evidence type="ECO:0000313" key="1">
    <source>
        <dbReference type="EMBL" id="CCI27816.1"/>
    </source>
</evidence>
<dbReference type="HOGENOM" id="CLU_2538775_0_0_3"/>
<protein>
    <submittedName>
        <fullName evidence="1">Uncharacterized protein</fullName>
    </submittedName>
</protein>
<evidence type="ECO:0000313" key="2">
    <source>
        <dbReference type="Proteomes" id="UP000005291"/>
    </source>
</evidence>
<gene>
    <name evidence="1" type="ORF">MICAG_3650010</name>
</gene>
<dbReference type="RefSeq" id="WP_002795157.1">
    <property type="nucleotide sequence ID" value="NZ_HE973606.1"/>
</dbReference>
<comment type="caution">
    <text evidence="1">The sequence shown here is derived from an EMBL/GenBank/DDBJ whole genome shotgun (WGS) entry which is preliminary data.</text>
</comment>
<proteinExistence type="predicted"/>
<organism evidence="1 2">
    <name type="scientific">Microcystis aeruginosa PCC 9808</name>
    <dbReference type="NCBI Taxonomy" id="1160284"/>
    <lineage>
        <taxon>Bacteria</taxon>
        <taxon>Bacillati</taxon>
        <taxon>Cyanobacteriota</taxon>
        <taxon>Cyanophyceae</taxon>
        <taxon>Oscillatoriophycideae</taxon>
        <taxon>Chroococcales</taxon>
        <taxon>Microcystaceae</taxon>
        <taxon>Microcystis</taxon>
    </lineage>
</organism>
<name>I4I0J2_MICAE</name>
<accession>I4I0J2</accession>
<reference evidence="1 2" key="1">
    <citation type="submission" date="2012-04" db="EMBL/GenBank/DDBJ databases">
        <authorList>
            <person name="Genoscope - CEA"/>
        </authorList>
    </citation>
    <scope>NUCLEOTIDE SEQUENCE [LARGE SCALE GENOMIC DNA]</scope>
    <source>
        <strain evidence="1 2">9808</strain>
    </source>
</reference>
<dbReference type="AlphaFoldDB" id="I4I0J2"/>
<dbReference type="EMBL" id="CAIN01000296">
    <property type="protein sequence ID" value="CCI27816.1"/>
    <property type="molecule type" value="Genomic_DNA"/>
</dbReference>